<sequence>MPAKTYIETSSEKMKEILRMFGISCRGTGGMLLDRLSFTLGSGEILGILGSPSEERRAIGRVLTGQIQPEDGTLYIHEQPEAFPDVRTAQEKRIFHISPDSRLMNHMDLAENLCLIRPSSLVPHSERVWVKRKNIHLLCEEYLEECGVEADPYAYPDEYSRGEQYTFLVMKAMMCGAETVVLDSIGQPFLHAVMEHRDLIEHMRKAEGAMILIDSHIEELMYRCDRIYTFREGRMSGSLFRDEYSRSLLMEMML</sequence>
<comment type="caution">
    <text evidence="6">The sequence shown here is derived from an EMBL/GenBank/DDBJ whole genome shotgun (WGS) entry which is preliminary data.</text>
</comment>
<keyword evidence="2" id="KW-0677">Repeat</keyword>
<dbReference type="InterPro" id="IPR027417">
    <property type="entry name" value="P-loop_NTPase"/>
</dbReference>
<dbReference type="Proteomes" id="UP001198182">
    <property type="component" value="Unassembled WGS sequence"/>
</dbReference>
<reference evidence="6" key="1">
    <citation type="submission" date="2021-10" db="EMBL/GenBank/DDBJ databases">
        <title>Anaerobic single-cell dispensing facilitates the cultivation of human gut bacteria.</title>
        <authorList>
            <person name="Afrizal A."/>
        </authorList>
    </citation>
    <scope>NUCLEOTIDE SEQUENCE</scope>
    <source>
        <strain evidence="6">CLA-AA-H215</strain>
    </source>
</reference>
<keyword evidence="7" id="KW-1185">Reference proteome</keyword>
<dbReference type="SUPFAM" id="SSF52540">
    <property type="entry name" value="P-loop containing nucleoside triphosphate hydrolases"/>
    <property type="match status" value="1"/>
</dbReference>
<dbReference type="Pfam" id="PF00005">
    <property type="entry name" value="ABC_tran"/>
    <property type="match status" value="1"/>
</dbReference>
<dbReference type="InterPro" id="IPR003439">
    <property type="entry name" value="ABC_transporter-like_ATP-bd"/>
</dbReference>
<dbReference type="PANTHER" id="PTHR43790">
    <property type="entry name" value="CARBOHYDRATE TRANSPORT ATP-BINDING PROTEIN MG119-RELATED"/>
    <property type="match status" value="1"/>
</dbReference>
<evidence type="ECO:0000256" key="3">
    <source>
        <dbReference type="ARBA" id="ARBA00022741"/>
    </source>
</evidence>
<accession>A0AAE3EDT5</accession>
<feature type="domain" description="ABC transporter" evidence="5">
    <location>
        <begin position="18"/>
        <end position="252"/>
    </location>
</feature>
<dbReference type="GO" id="GO:0016887">
    <property type="term" value="F:ATP hydrolysis activity"/>
    <property type="evidence" value="ECO:0007669"/>
    <property type="project" value="InterPro"/>
</dbReference>
<evidence type="ECO:0000313" key="6">
    <source>
        <dbReference type="EMBL" id="MCC2232560.1"/>
    </source>
</evidence>
<keyword evidence="4 6" id="KW-0067">ATP-binding</keyword>
<evidence type="ECO:0000313" key="7">
    <source>
        <dbReference type="Proteomes" id="UP001198182"/>
    </source>
</evidence>
<keyword evidence="1" id="KW-0813">Transport</keyword>
<dbReference type="EMBL" id="JAJEQR010000076">
    <property type="protein sequence ID" value="MCC2232560.1"/>
    <property type="molecule type" value="Genomic_DNA"/>
</dbReference>
<dbReference type="AlphaFoldDB" id="A0AAE3EDT5"/>
<gene>
    <name evidence="6" type="ORF">LKD81_16450</name>
</gene>
<dbReference type="Gene3D" id="3.40.50.300">
    <property type="entry name" value="P-loop containing nucleotide triphosphate hydrolases"/>
    <property type="match status" value="1"/>
</dbReference>
<keyword evidence="3" id="KW-0547">Nucleotide-binding</keyword>
<dbReference type="PANTHER" id="PTHR43790:SF9">
    <property type="entry name" value="GALACTOFURANOSE TRANSPORTER ATP-BINDING PROTEIN YTFR"/>
    <property type="match status" value="1"/>
</dbReference>
<dbReference type="PROSITE" id="PS50893">
    <property type="entry name" value="ABC_TRANSPORTER_2"/>
    <property type="match status" value="1"/>
</dbReference>
<organism evidence="6 7">
    <name type="scientific">Hominifimenecus microfluidus</name>
    <dbReference type="NCBI Taxonomy" id="2885348"/>
    <lineage>
        <taxon>Bacteria</taxon>
        <taxon>Bacillati</taxon>
        <taxon>Bacillota</taxon>
        <taxon>Clostridia</taxon>
        <taxon>Lachnospirales</taxon>
        <taxon>Lachnospiraceae</taxon>
        <taxon>Hominifimenecus</taxon>
    </lineage>
</organism>
<evidence type="ECO:0000259" key="5">
    <source>
        <dbReference type="PROSITE" id="PS50893"/>
    </source>
</evidence>
<evidence type="ECO:0000256" key="2">
    <source>
        <dbReference type="ARBA" id="ARBA00022737"/>
    </source>
</evidence>
<protein>
    <submittedName>
        <fullName evidence="6">ATP-binding cassette domain-containing protein</fullName>
    </submittedName>
</protein>
<evidence type="ECO:0000256" key="4">
    <source>
        <dbReference type="ARBA" id="ARBA00022840"/>
    </source>
</evidence>
<proteinExistence type="predicted"/>
<name>A0AAE3EDT5_9FIRM</name>
<evidence type="ECO:0000256" key="1">
    <source>
        <dbReference type="ARBA" id="ARBA00022448"/>
    </source>
</evidence>
<dbReference type="GO" id="GO:0005524">
    <property type="term" value="F:ATP binding"/>
    <property type="evidence" value="ECO:0007669"/>
    <property type="project" value="UniProtKB-KW"/>
</dbReference>
<dbReference type="InterPro" id="IPR050107">
    <property type="entry name" value="ABC_carbohydrate_import_ATPase"/>
</dbReference>